<comment type="function">
    <text evidence="7">Involved in DNA repair and RecF pathway recombination.</text>
</comment>
<dbReference type="SUPFAM" id="SSF57863">
    <property type="entry name" value="ArfGap/RecO-like zinc finger"/>
    <property type="match status" value="1"/>
</dbReference>
<dbReference type="Gene3D" id="2.40.50.140">
    <property type="entry name" value="Nucleic acid-binding proteins"/>
    <property type="match status" value="1"/>
</dbReference>
<keyword evidence="4 7" id="KW-0233">DNA recombination</keyword>
<dbReference type="Pfam" id="PF11967">
    <property type="entry name" value="RecO_N"/>
    <property type="match status" value="1"/>
</dbReference>
<evidence type="ECO:0000256" key="3">
    <source>
        <dbReference type="ARBA" id="ARBA00022763"/>
    </source>
</evidence>
<evidence type="ECO:0000256" key="7">
    <source>
        <dbReference type="HAMAP-Rule" id="MF_00201"/>
    </source>
</evidence>
<dbReference type="SUPFAM" id="SSF50249">
    <property type="entry name" value="Nucleic acid-binding proteins"/>
    <property type="match status" value="1"/>
</dbReference>
<dbReference type="Pfam" id="PF02565">
    <property type="entry name" value="RecO_C"/>
    <property type="match status" value="1"/>
</dbReference>
<dbReference type="HAMAP" id="MF_00201">
    <property type="entry name" value="RecO"/>
    <property type="match status" value="1"/>
</dbReference>
<accession>A0A367GM46</accession>
<evidence type="ECO:0000313" key="9">
    <source>
        <dbReference type="EMBL" id="RCH53761.1"/>
    </source>
</evidence>
<dbReference type="InterPro" id="IPR022572">
    <property type="entry name" value="DNA_rep/recomb_RecO_N"/>
</dbReference>
<dbReference type="Proteomes" id="UP000253209">
    <property type="component" value="Unassembled WGS sequence"/>
</dbReference>
<comment type="caution">
    <text evidence="9">The sequence shown here is derived from an EMBL/GenBank/DDBJ whole genome shotgun (WGS) entry which is preliminary data.</text>
</comment>
<sequence>MLHKTRGIIFKTTNYSESSVVVQIFTEKFGLQSYIINGVKKPRAKISANMLQPLHLVDMVVYHKHTGGVQRIAELKNSPILLSIPYDIIKSSIAIFLNEVLHKAVKQQSPDEHLFDYIFSSIEWLDHQVNGLANFHLLFLLKLTRYLGFYPDRIQAKDAPYFDMKNGVFSLFKPDSPLILSPPHTQNFYRLLQFNFNEPDEIVLPNDERRYLLNKLLDYYALHIEGFGNIRSHEVLEEVLNPR</sequence>
<evidence type="ECO:0000313" key="10">
    <source>
        <dbReference type="Proteomes" id="UP000253209"/>
    </source>
</evidence>
<keyword evidence="10" id="KW-1185">Reference proteome</keyword>
<dbReference type="EMBL" id="QGDC01000010">
    <property type="protein sequence ID" value="RCH53761.1"/>
    <property type="molecule type" value="Genomic_DNA"/>
</dbReference>
<evidence type="ECO:0000256" key="1">
    <source>
        <dbReference type="ARBA" id="ARBA00007452"/>
    </source>
</evidence>
<comment type="similarity">
    <text evidence="1 7">Belongs to the RecO family.</text>
</comment>
<dbReference type="NCBIfam" id="TIGR00613">
    <property type="entry name" value="reco"/>
    <property type="match status" value="1"/>
</dbReference>
<evidence type="ECO:0000256" key="6">
    <source>
        <dbReference type="ARBA" id="ARBA00033409"/>
    </source>
</evidence>
<evidence type="ECO:0000256" key="4">
    <source>
        <dbReference type="ARBA" id="ARBA00023172"/>
    </source>
</evidence>
<organism evidence="9 10">
    <name type="scientific">Mucilaginibacter hurinus</name>
    <dbReference type="NCBI Taxonomy" id="2201324"/>
    <lineage>
        <taxon>Bacteria</taxon>
        <taxon>Pseudomonadati</taxon>
        <taxon>Bacteroidota</taxon>
        <taxon>Sphingobacteriia</taxon>
        <taxon>Sphingobacteriales</taxon>
        <taxon>Sphingobacteriaceae</taxon>
        <taxon>Mucilaginibacter</taxon>
    </lineage>
</organism>
<dbReference type="GO" id="GO:0043590">
    <property type="term" value="C:bacterial nucleoid"/>
    <property type="evidence" value="ECO:0007669"/>
    <property type="project" value="TreeGrafter"/>
</dbReference>
<name>A0A367GM46_9SPHI</name>
<dbReference type="GO" id="GO:0006310">
    <property type="term" value="P:DNA recombination"/>
    <property type="evidence" value="ECO:0007669"/>
    <property type="project" value="UniProtKB-UniRule"/>
</dbReference>
<gene>
    <name evidence="7 9" type="primary">recO</name>
    <name evidence="9" type="ORF">DJ568_16110</name>
</gene>
<dbReference type="InterPro" id="IPR042242">
    <property type="entry name" value="RecO_C"/>
</dbReference>
<keyword evidence="5 7" id="KW-0234">DNA repair</keyword>
<dbReference type="PANTHER" id="PTHR33991:SF1">
    <property type="entry name" value="DNA REPAIR PROTEIN RECO"/>
    <property type="match status" value="1"/>
</dbReference>
<protein>
    <recommendedName>
        <fullName evidence="2 7">DNA repair protein RecO</fullName>
    </recommendedName>
    <alternativeName>
        <fullName evidence="6 7">Recombination protein O</fullName>
    </alternativeName>
</protein>
<reference evidence="9 10" key="1">
    <citation type="submission" date="2018-05" db="EMBL/GenBank/DDBJ databases">
        <title>Mucilaginibacter hurinus sp. nov., isolated from briquette warehouse soil.</title>
        <authorList>
            <person name="Choi L."/>
        </authorList>
    </citation>
    <scope>NUCLEOTIDE SEQUENCE [LARGE SCALE GENOMIC DNA]</scope>
    <source>
        <strain evidence="9 10">ZR32</strain>
    </source>
</reference>
<dbReference type="PANTHER" id="PTHR33991">
    <property type="entry name" value="DNA REPAIR PROTEIN RECO"/>
    <property type="match status" value="1"/>
</dbReference>
<keyword evidence="3 7" id="KW-0227">DNA damage</keyword>
<dbReference type="InterPro" id="IPR012340">
    <property type="entry name" value="NA-bd_OB-fold"/>
</dbReference>
<dbReference type="OrthoDB" id="9789152at2"/>
<dbReference type="Gene3D" id="1.20.1440.120">
    <property type="entry name" value="Recombination protein O, C-terminal domain"/>
    <property type="match status" value="1"/>
</dbReference>
<evidence type="ECO:0000259" key="8">
    <source>
        <dbReference type="Pfam" id="PF11967"/>
    </source>
</evidence>
<evidence type="ECO:0000256" key="5">
    <source>
        <dbReference type="ARBA" id="ARBA00023204"/>
    </source>
</evidence>
<dbReference type="InterPro" id="IPR037278">
    <property type="entry name" value="ARFGAP/RecO"/>
</dbReference>
<evidence type="ECO:0000256" key="2">
    <source>
        <dbReference type="ARBA" id="ARBA00021310"/>
    </source>
</evidence>
<dbReference type="AlphaFoldDB" id="A0A367GM46"/>
<feature type="domain" description="DNA replication/recombination mediator RecO N-terminal" evidence="8">
    <location>
        <begin position="1"/>
        <end position="75"/>
    </location>
</feature>
<dbReference type="GO" id="GO:0006302">
    <property type="term" value="P:double-strand break repair"/>
    <property type="evidence" value="ECO:0007669"/>
    <property type="project" value="TreeGrafter"/>
</dbReference>
<proteinExistence type="inferred from homology"/>
<dbReference type="InterPro" id="IPR003717">
    <property type="entry name" value="RecO"/>
</dbReference>
<dbReference type="RefSeq" id="WP_114006331.1">
    <property type="nucleotide sequence ID" value="NZ_QGDC01000010.1"/>
</dbReference>